<evidence type="ECO:0000256" key="1">
    <source>
        <dbReference type="SAM" id="MobiDB-lite"/>
    </source>
</evidence>
<feature type="region of interest" description="Disordered" evidence="1">
    <location>
        <begin position="1"/>
        <end position="28"/>
    </location>
</feature>
<dbReference type="Proteomes" id="UP001187471">
    <property type="component" value="Unassembled WGS sequence"/>
</dbReference>
<name>A0AA88R292_9ASTE</name>
<proteinExistence type="predicted"/>
<keyword evidence="2" id="KW-0472">Membrane</keyword>
<dbReference type="EMBL" id="JAVXUO010001567">
    <property type="protein sequence ID" value="KAK2981063.1"/>
    <property type="molecule type" value="Genomic_DNA"/>
</dbReference>
<accession>A0AA88R292</accession>
<evidence type="ECO:0000256" key="2">
    <source>
        <dbReference type="SAM" id="Phobius"/>
    </source>
</evidence>
<keyword evidence="2" id="KW-0812">Transmembrane</keyword>
<reference evidence="3" key="1">
    <citation type="submission" date="2022-12" db="EMBL/GenBank/DDBJ databases">
        <title>Draft genome assemblies for two species of Escallonia (Escalloniales).</title>
        <authorList>
            <person name="Chanderbali A."/>
            <person name="Dervinis C."/>
            <person name="Anghel I."/>
            <person name="Soltis D."/>
            <person name="Soltis P."/>
            <person name="Zapata F."/>
        </authorList>
    </citation>
    <scope>NUCLEOTIDE SEQUENCE</scope>
    <source>
        <strain evidence="3">UCBG92.1500</strain>
        <tissue evidence="3">Leaf</tissue>
    </source>
</reference>
<keyword evidence="2" id="KW-1133">Transmembrane helix</keyword>
<dbReference type="PANTHER" id="PTHR31672:SF13">
    <property type="entry name" value="F-BOX PROTEIN CPR30-LIKE"/>
    <property type="match status" value="1"/>
</dbReference>
<gene>
    <name evidence="3" type="ORF">RJ640_002596</name>
</gene>
<dbReference type="AlphaFoldDB" id="A0AA88R292"/>
<evidence type="ECO:0008006" key="5">
    <source>
        <dbReference type="Google" id="ProtNLM"/>
    </source>
</evidence>
<feature type="transmembrane region" description="Helical" evidence="2">
    <location>
        <begin position="556"/>
        <end position="577"/>
    </location>
</feature>
<evidence type="ECO:0000313" key="3">
    <source>
        <dbReference type="EMBL" id="KAK2981063.1"/>
    </source>
</evidence>
<feature type="compositionally biased region" description="Basic and acidic residues" evidence="1">
    <location>
        <begin position="17"/>
        <end position="28"/>
    </location>
</feature>
<feature type="compositionally biased region" description="Basic residues" evidence="1">
    <location>
        <begin position="1"/>
        <end position="13"/>
    </location>
</feature>
<organism evidence="3 4">
    <name type="scientific">Escallonia rubra</name>
    <dbReference type="NCBI Taxonomy" id="112253"/>
    <lineage>
        <taxon>Eukaryota</taxon>
        <taxon>Viridiplantae</taxon>
        <taxon>Streptophyta</taxon>
        <taxon>Embryophyta</taxon>
        <taxon>Tracheophyta</taxon>
        <taxon>Spermatophyta</taxon>
        <taxon>Magnoliopsida</taxon>
        <taxon>eudicotyledons</taxon>
        <taxon>Gunneridae</taxon>
        <taxon>Pentapetalae</taxon>
        <taxon>asterids</taxon>
        <taxon>campanulids</taxon>
        <taxon>Escalloniales</taxon>
        <taxon>Escalloniaceae</taxon>
        <taxon>Escallonia</taxon>
    </lineage>
</organism>
<dbReference type="InterPro" id="IPR050796">
    <property type="entry name" value="SCF_F-box_component"/>
</dbReference>
<keyword evidence="4" id="KW-1185">Reference proteome</keyword>
<sequence length="584" mass="67176">MAKRRRRKVKKQQPRVAKKEDGAQPKREDEDIAKPLACDLPGEIIMDILSWLLVKCLVQCKCIFKGWHVLVKNLFFILMHSRKSALRNDECYLVLRRHKYCKVTETLLLHDEENVCRQTCVAHQSTYCLVGACNGLRCVTSKVNAFGDAYMLLNPATREFKPAFKYGTPEEARSKPPQILTLGFGFDSMTNDYKIVIASNRRRDFLPKEYWVQSWEEDEFTNKDGEHLEEETLMRDENEFHASKGNETEETSDEQEFKAFKANENEELTNREAQFEKIEQSENTDCDDNAQYEEMEDESIDKEVKVHRGQNVNNSGMTLKFSLQGENVVGSYFFVAKNDVCCPQLGVENLLSDTGWVNMETFFDPEERQEMSKGSHKNQVFKLYNADVNGFLHWLAIKQNGRLIISFDLRREVFGEITLPPVAHEPFHSRLGVWKGGLAVMSFFDDPSIDWGCEIWSLSDGAWQKDLIIHPSHREFVLLGSRANKIMFARWHSETLHLYNQNDETTTSVGLPGPVSIDVDVVDYRESLVKLSGAKILSETTEISARAKGQGRMTWTWNHICLGLVGAYVSRVFGLYFRELAYGF</sequence>
<evidence type="ECO:0000313" key="4">
    <source>
        <dbReference type="Proteomes" id="UP001187471"/>
    </source>
</evidence>
<dbReference type="SUPFAM" id="SSF81383">
    <property type="entry name" value="F-box domain"/>
    <property type="match status" value="1"/>
</dbReference>
<dbReference type="InterPro" id="IPR036047">
    <property type="entry name" value="F-box-like_dom_sf"/>
</dbReference>
<comment type="caution">
    <text evidence="3">The sequence shown here is derived from an EMBL/GenBank/DDBJ whole genome shotgun (WGS) entry which is preliminary data.</text>
</comment>
<protein>
    <recommendedName>
        <fullName evidence="5">F-box domain-containing protein</fullName>
    </recommendedName>
</protein>
<dbReference type="PANTHER" id="PTHR31672">
    <property type="entry name" value="BNACNNG10540D PROTEIN"/>
    <property type="match status" value="1"/>
</dbReference>